<organism evidence="1 2">
    <name type="scientific">Pedobacter africanus</name>
    <dbReference type="NCBI Taxonomy" id="151894"/>
    <lineage>
        <taxon>Bacteria</taxon>
        <taxon>Pseudomonadati</taxon>
        <taxon>Bacteroidota</taxon>
        <taxon>Sphingobacteriia</taxon>
        <taxon>Sphingobacteriales</taxon>
        <taxon>Sphingobacteriaceae</taxon>
        <taxon>Pedobacter</taxon>
    </lineage>
</organism>
<keyword evidence="2" id="KW-1185">Reference proteome</keyword>
<keyword evidence="1" id="KW-0326">Glycosidase</keyword>
<comment type="caution">
    <text evidence="1">The sequence shown here is derived from an EMBL/GenBank/DDBJ whole genome shotgun (WGS) entry which is preliminary data.</text>
</comment>
<dbReference type="EC" id="3.2.1.21" evidence="1"/>
<gene>
    <name evidence="1" type="ORF">J2X78_004428</name>
</gene>
<dbReference type="Proteomes" id="UP001246858">
    <property type="component" value="Unassembled WGS sequence"/>
</dbReference>
<protein>
    <submittedName>
        <fullName evidence="1">Beta-glucosidase</fullName>
        <ecNumber evidence="1">3.2.1.21</ecNumber>
    </submittedName>
</protein>
<sequence length="739" mass="82039">MRLTKIILLFFIVLPFFNTRAQEKSGYIPLTQKERQKVELLLSKMSLEEKAHQLASFYPNANKRLNIPHMQAGECLHGVVAAGTTSFPQAISMASSWDPELIERIATVIAKEARALGIHHCYTPMLGVLRDARWGRFEEGYAEDAYLVSKIGAAFINGLQGRGKERFSKDRVVATAKHFVADSEPLLGANGAAVEISLRSLHEIHLPPFRAAVEEANVGSVMPAHHTLNGVPCHINTYTLNEVFRKEYGFDGLGVSDNNDLRWVQDRLFATETREETIRKALEAGVHTELAFKQTWADKRMYGPPLVTAVKSGKVPVKLLDEAVRKVLEFKIALRLDEEENPLGKEMTELQKGTKDADVNADVFFSQIDGSLSSPRSNYKSILNNPAHDALALEAARKSIILLKNGNNLLPFRKDQFKKIAVIGPNADTIRLGTYSTQQPKHFITVKQGIEVAVGKNTRVLYSKGTDIQRPDSRHIAQAVKIAEEADACILVLGDDDKTVMENVDRDDIALPGEQDKLMQAIVATGKPVVLVLLHGRPAAIQWARDHVPAILDGWFLGQETGKVVAEAIFGDINPSGKLTVTYPRNVGQVPAFYNTLIPGRPRMMWGTTEGATYPFGYGISYTQFKYSEPKLSKNIMNDKETVFAEVEVSNTGKMAGDEIVQLYIRDDISSLARPIKELKGFKRISLKPGETQKVALPINSRALEFWKDGRWVTEPGSFTIMMGPNSEALKSVKLQLTK</sequence>
<name>A0ACC6L3B5_9SPHI</name>
<keyword evidence="1" id="KW-0378">Hydrolase</keyword>
<reference evidence="1" key="1">
    <citation type="submission" date="2023-07" db="EMBL/GenBank/DDBJ databases">
        <title>Sorghum-associated microbial communities from plants grown in Nebraska, USA.</title>
        <authorList>
            <person name="Schachtman D."/>
        </authorList>
    </citation>
    <scope>NUCLEOTIDE SEQUENCE</scope>
    <source>
        <strain evidence="1">2697</strain>
    </source>
</reference>
<dbReference type="EMBL" id="JAVDTF010000005">
    <property type="protein sequence ID" value="MDR6785836.1"/>
    <property type="molecule type" value="Genomic_DNA"/>
</dbReference>
<accession>A0ACC6L3B5</accession>
<evidence type="ECO:0000313" key="1">
    <source>
        <dbReference type="EMBL" id="MDR6785836.1"/>
    </source>
</evidence>
<proteinExistence type="predicted"/>
<evidence type="ECO:0000313" key="2">
    <source>
        <dbReference type="Proteomes" id="UP001246858"/>
    </source>
</evidence>